<feature type="domain" description="DUF3048" evidence="3">
    <location>
        <begin position="232"/>
        <end position="348"/>
    </location>
</feature>
<evidence type="ECO:0000259" key="3">
    <source>
        <dbReference type="Pfam" id="PF17479"/>
    </source>
</evidence>
<dbReference type="Proteomes" id="UP000000771">
    <property type="component" value="Chromosome"/>
</dbReference>
<dbReference type="Pfam" id="PF11258">
    <property type="entry name" value="DUF3048"/>
    <property type="match status" value="1"/>
</dbReference>
<dbReference type="KEGG" id="afo:Afer_1400"/>
<dbReference type="InterPro" id="IPR021416">
    <property type="entry name" value="DUF3048_N"/>
</dbReference>
<name>C7M016_ACIFD</name>
<dbReference type="eggNOG" id="COG1470">
    <property type="taxonomic scope" value="Bacteria"/>
</dbReference>
<dbReference type="Gene3D" id="3.50.90.10">
    <property type="entry name" value="YerB-like"/>
    <property type="match status" value="1"/>
</dbReference>
<dbReference type="Pfam" id="PF17479">
    <property type="entry name" value="DUF3048_C"/>
    <property type="match status" value="1"/>
</dbReference>
<feature type="compositionally biased region" description="Low complexity" evidence="1">
    <location>
        <begin position="46"/>
        <end position="64"/>
    </location>
</feature>
<dbReference type="AlphaFoldDB" id="C7M016"/>
<keyword evidence="5" id="KW-1185">Reference proteome</keyword>
<evidence type="ECO:0000313" key="4">
    <source>
        <dbReference type="EMBL" id="ACU54324.1"/>
    </source>
</evidence>
<organism evidence="4 5">
    <name type="scientific">Acidimicrobium ferrooxidans (strain DSM 10331 / JCM 15462 / NBRC 103882 / ICP)</name>
    <dbReference type="NCBI Taxonomy" id="525909"/>
    <lineage>
        <taxon>Bacteria</taxon>
        <taxon>Bacillati</taxon>
        <taxon>Actinomycetota</taxon>
        <taxon>Acidimicrobiia</taxon>
        <taxon>Acidimicrobiales</taxon>
        <taxon>Acidimicrobiaceae</taxon>
        <taxon>Acidimicrobium</taxon>
    </lineage>
</organism>
<dbReference type="RefSeq" id="WP_015798807.1">
    <property type="nucleotide sequence ID" value="NC_013124.1"/>
</dbReference>
<sequence length="364" mass="37857">MAHRTSKRVRRRRGVVLGAAVVVVVVGAGAALALDHSRTPSSHADSTSTSQTPVSSSAAPASATCPLTGRAAPGGVVPDRAALAIKVGNDPGARPQSGLNEADMVYEVQAEGGITRFIAIFQCGSPAEVGPIRSLRWVDWHVLGQFGHPILVYAGGIIPDRQELAAQTWLHRVDALDYSGTPFERTTTRVPPENLYGNPAGIWSLVGPTTAPSPIFTFSSTVPHGGIPVSSVAVTFSAVEPVEWTWNAATGLFDRSYAGVPAYGASGAVQSATNVVVQFVQSVPGPYNESGPNSLGVHSEVIGSGNVWVLRNGELIRGTWSRASLASPTVLRSSNGSIIPLDPGRTWVEVLPQTGSASYTPAAG</sequence>
<dbReference type="EMBL" id="CP001631">
    <property type="protein sequence ID" value="ACU54324.1"/>
    <property type="molecule type" value="Genomic_DNA"/>
</dbReference>
<feature type="region of interest" description="Disordered" evidence="1">
    <location>
        <begin position="36"/>
        <end position="72"/>
    </location>
</feature>
<evidence type="ECO:0000259" key="2">
    <source>
        <dbReference type="Pfam" id="PF11258"/>
    </source>
</evidence>
<evidence type="ECO:0000313" key="5">
    <source>
        <dbReference type="Proteomes" id="UP000000771"/>
    </source>
</evidence>
<proteinExistence type="predicted"/>
<dbReference type="InterPro" id="IPR023158">
    <property type="entry name" value="YerB-like_sf"/>
</dbReference>
<protein>
    <submittedName>
        <fullName evidence="4">Secreted protein</fullName>
    </submittedName>
</protein>
<dbReference type="HOGENOM" id="CLU_045984_0_0_11"/>
<dbReference type="OrthoDB" id="9779102at2"/>
<reference evidence="4 5" key="1">
    <citation type="journal article" date="2009" name="Stand. Genomic Sci.">
        <title>Complete genome sequence of Acidimicrobium ferrooxidans type strain (ICP).</title>
        <authorList>
            <person name="Clum A."/>
            <person name="Nolan M."/>
            <person name="Lang E."/>
            <person name="Glavina Del Rio T."/>
            <person name="Tice H."/>
            <person name="Copeland A."/>
            <person name="Cheng J.F."/>
            <person name="Lucas S."/>
            <person name="Chen F."/>
            <person name="Bruce D."/>
            <person name="Goodwin L."/>
            <person name="Pitluck S."/>
            <person name="Ivanova N."/>
            <person name="Mavrommatis K."/>
            <person name="Mikhailova N."/>
            <person name="Pati A."/>
            <person name="Chen A."/>
            <person name="Palaniappan K."/>
            <person name="Goker M."/>
            <person name="Spring S."/>
            <person name="Land M."/>
            <person name="Hauser L."/>
            <person name="Chang Y.J."/>
            <person name="Jeffries C.C."/>
            <person name="Chain P."/>
            <person name="Bristow J."/>
            <person name="Eisen J.A."/>
            <person name="Markowitz V."/>
            <person name="Hugenholtz P."/>
            <person name="Kyrpides N.C."/>
            <person name="Klenk H.P."/>
            <person name="Lapidus A."/>
        </authorList>
    </citation>
    <scope>NUCLEOTIDE SEQUENCE [LARGE SCALE GENOMIC DNA]</scope>
    <source>
        <strain evidence="5">DSM 10331 / JCM 15462 / NBRC 103882 / ICP</strain>
    </source>
</reference>
<evidence type="ECO:0000256" key="1">
    <source>
        <dbReference type="SAM" id="MobiDB-lite"/>
    </source>
</evidence>
<dbReference type="SUPFAM" id="SSF159774">
    <property type="entry name" value="YerB-like"/>
    <property type="match status" value="1"/>
</dbReference>
<gene>
    <name evidence="4" type="ordered locus">Afer_1400</name>
</gene>
<dbReference type="InterPro" id="IPR035328">
    <property type="entry name" value="DUF3048_C"/>
</dbReference>
<feature type="domain" description="DUF3048" evidence="2">
    <location>
        <begin position="67"/>
        <end position="204"/>
    </location>
</feature>
<accession>C7M016</accession>
<dbReference type="STRING" id="525909.Afer_1400"/>